<keyword evidence="5 6" id="KW-0472">Membrane</keyword>
<protein>
    <recommendedName>
        <fullName evidence="7">Polysaccharide chain length determinant N-terminal domain-containing protein</fullName>
    </recommendedName>
</protein>
<comment type="subcellular location">
    <subcellularLocation>
        <location evidence="1">Cell membrane</location>
        <topology evidence="1">Multi-pass membrane protein</topology>
    </subcellularLocation>
</comment>
<proteinExistence type="predicted"/>
<feature type="transmembrane region" description="Helical" evidence="6">
    <location>
        <begin position="27"/>
        <end position="47"/>
    </location>
</feature>
<dbReference type="AlphaFoldDB" id="A0A3B1DC08"/>
<dbReference type="GO" id="GO:0004713">
    <property type="term" value="F:protein tyrosine kinase activity"/>
    <property type="evidence" value="ECO:0007669"/>
    <property type="project" value="TreeGrafter"/>
</dbReference>
<keyword evidence="2" id="KW-1003">Cell membrane</keyword>
<evidence type="ECO:0000256" key="2">
    <source>
        <dbReference type="ARBA" id="ARBA00022475"/>
    </source>
</evidence>
<evidence type="ECO:0000256" key="1">
    <source>
        <dbReference type="ARBA" id="ARBA00004651"/>
    </source>
</evidence>
<feature type="transmembrane region" description="Helical" evidence="6">
    <location>
        <begin position="254"/>
        <end position="276"/>
    </location>
</feature>
<feature type="domain" description="Polysaccharide chain length determinant N-terminal" evidence="7">
    <location>
        <begin position="11"/>
        <end position="61"/>
    </location>
</feature>
<sequence>MRSLDDSNRDDEIELIDLLRIIWSRRFFIIFTTLTLMALAGAVTQMLPKKYETSALIQIGRVWEKEIENPYLTREWMGSDAFFVQIIKRLNLNTTADQMRNGKHIQAEVLESGPSGKKVPLLLSVRIHNAVPEQTVNIAQAVTNLVIEKHEIRFQERLHEYQVYEKGLSHDVAQIERTTRELEGFIKKQQLAPVVNAPSVILLQSQLEQKNVQLLEFKKELKETRINNNSKIMTENTRLIASPIIPTKPVGPRIVLFISVAGVLGFVSALLLAFLLEYLKQARSTELESIRLKKKREKRKVGELV</sequence>
<dbReference type="InterPro" id="IPR003856">
    <property type="entry name" value="LPS_length_determ_N"/>
</dbReference>
<gene>
    <name evidence="8" type="ORF">MNBD_NITROSPIRAE01-314</name>
</gene>
<dbReference type="Pfam" id="PF02706">
    <property type="entry name" value="Wzz"/>
    <property type="match status" value="1"/>
</dbReference>
<keyword evidence="3 6" id="KW-0812">Transmembrane</keyword>
<evidence type="ECO:0000256" key="6">
    <source>
        <dbReference type="SAM" id="Phobius"/>
    </source>
</evidence>
<evidence type="ECO:0000259" key="7">
    <source>
        <dbReference type="Pfam" id="PF02706"/>
    </source>
</evidence>
<evidence type="ECO:0000256" key="4">
    <source>
        <dbReference type="ARBA" id="ARBA00022989"/>
    </source>
</evidence>
<evidence type="ECO:0000256" key="3">
    <source>
        <dbReference type="ARBA" id="ARBA00022692"/>
    </source>
</evidence>
<keyword evidence="4 6" id="KW-1133">Transmembrane helix</keyword>
<evidence type="ECO:0000313" key="8">
    <source>
        <dbReference type="EMBL" id="VAX32410.1"/>
    </source>
</evidence>
<name>A0A3B1DC08_9ZZZZ</name>
<organism evidence="8">
    <name type="scientific">hydrothermal vent metagenome</name>
    <dbReference type="NCBI Taxonomy" id="652676"/>
    <lineage>
        <taxon>unclassified sequences</taxon>
        <taxon>metagenomes</taxon>
        <taxon>ecological metagenomes</taxon>
    </lineage>
</organism>
<dbReference type="InterPro" id="IPR050445">
    <property type="entry name" value="Bact_polysacc_biosynth/exp"/>
</dbReference>
<dbReference type="EMBL" id="UOGF01000088">
    <property type="protein sequence ID" value="VAX32410.1"/>
    <property type="molecule type" value="Genomic_DNA"/>
</dbReference>
<evidence type="ECO:0000256" key="5">
    <source>
        <dbReference type="ARBA" id="ARBA00023136"/>
    </source>
</evidence>
<dbReference type="PANTHER" id="PTHR32309">
    <property type="entry name" value="TYROSINE-PROTEIN KINASE"/>
    <property type="match status" value="1"/>
</dbReference>
<dbReference type="PANTHER" id="PTHR32309:SF13">
    <property type="entry name" value="FERRIC ENTEROBACTIN TRANSPORT PROTEIN FEPE"/>
    <property type="match status" value="1"/>
</dbReference>
<reference evidence="8" key="1">
    <citation type="submission" date="2018-06" db="EMBL/GenBank/DDBJ databases">
        <authorList>
            <person name="Zhirakovskaya E."/>
        </authorList>
    </citation>
    <scope>NUCLEOTIDE SEQUENCE</scope>
</reference>
<dbReference type="GO" id="GO:0005886">
    <property type="term" value="C:plasma membrane"/>
    <property type="evidence" value="ECO:0007669"/>
    <property type="project" value="UniProtKB-SubCell"/>
</dbReference>
<accession>A0A3B1DC08</accession>